<reference evidence="14" key="1">
    <citation type="submission" date="2017-06" db="EMBL/GenBank/DDBJ databases">
        <title>Herbaspirillum phytohormonus sp. nov., isolated from the root nodule of Robinia pseudoacacia in lead-zinc mine.</title>
        <authorList>
            <person name="Fan M."/>
            <person name="Lin Y."/>
        </authorList>
    </citation>
    <scope>NUCLEOTIDE SEQUENCE [LARGE SCALE GENOMIC DNA]</scope>
    <source>
        <strain evidence="14">SC-089</strain>
    </source>
</reference>
<dbReference type="InterPro" id="IPR045150">
    <property type="entry name" value="CYB561D1/2"/>
</dbReference>
<evidence type="ECO:0000256" key="5">
    <source>
        <dbReference type="ARBA" id="ARBA00022692"/>
    </source>
</evidence>
<dbReference type="SMART" id="SM00665">
    <property type="entry name" value="B561"/>
    <property type="match status" value="1"/>
</dbReference>
<dbReference type="Gene3D" id="1.20.120.1770">
    <property type="match status" value="1"/>
</dbReference>
<comment type="cofactor">
    <cofactor evidence="1">
        <name>heme b</name>
        <dbReference type="ChEBI" id="CHEBI:60344"/>
    </cofactor>
</comment>
<evidence type="ECO:0000256" key="9">
    <source>
        <dbReference type="ARBA" id="ARBA00023004"/>
    </source>
</evidence>
<sequence length="244" mass="26505">MVLAWGILIPLGGLIARYLKVLPGQDWPAELDNKWWWRAHLALQTAGLAAAALALLLAWDNADARGTALAGVHAWAGWLLLGLGAAQGLSGLLRGSKGGPTDMSPGVRRQAGAGDHYIMTRRRRVFERLHKLLGWLLIACAVPIIVLGLVVADAPRWMFVVLAGWWAAYVLVLACWQRQGRCIDTYQAIWGPEPGLPGNRLPPIGPGIRRYTAQQWRALLRGRPLWGMSAAGGRGGMPRRGAGR</sequence>
<dbReference type="PANTHER" id="PTHR15422">
    <property type="entry name" value="OS05G0565100 PROTEIN"/>
    <property type="match status" value="1"/>
</dbReference>
<dbReference type="Proteomes" id="UP000214603">
    <property type="component" value="Unassembled WGS sequence"/>
</dbReference>
<dbReference type="InterPro" id="IPR006593">
    <property type="entry name" value="Cyt_b561/ferric_Rdtase_TM"/>
</dbReference>
<evidence type="ECO:0000256" key="7">
    <source>
        <dbReference type="ARBA" id="ARBA00022982"/>
    </source>
</evidence>
<evidence type="ECO:0000256" key="6">
    <source>
        <dbReference type="ARBA" id="ARBA00022723"/>
    </source>
</evidence>
<dbReference type="Pfam" id="PF03188">
    <property type="entry name" value="Cytochrom_B561"/>
    <property type="match status" value="1"/>
</dbReference>
<evidence type="ECO:0000256" key="4">
    <source>
        <dbReference type="ARBA" id="ARBA00022617"/>
    </source>
</evidence>
<name>A0A225M365_9BURK</name>
<gene>
    <name evidence="13" type="ORF">CEY11_20470</name>
</gene>
<evidence type="ECO:0000256" key="11">
    <source>
        <dbReference type="SAM" id="Phobius"/>
    </source>
</evidence>
<dbReference type="PANTHER" id="PTHR15422:SF24">
    <property type="entry name" value="DOMON RELATED DOMAIN-CONTAINING PROTEIN"/>
    <property type="match status" value="1"/>
</dbReference>
<evidence type="ECO:0000256" key="3">
    <source>
        <dbReference type="ARBA" id="ARBA00022448"/>
    </source>
</evidence>
<evidence type="ECO:0000313" key="13">
    <source>
        <dbReference type="EMBL" id="OWT55748.1"/>
    </source>
</evidence>
<feature type="transmembrane region" description="Helical" evidence="11">
    <location>
        <begin position="157"/>
        <end position="176"/>
    </location>
</feature>
<keyword evidence="7" id="KW-0249">Electron transport</keyword>
<proteinExistence type="predicted"/>
<keyword evidence="10 11" id="KW-0472">Membrane</keyword>
<dbReference type="GO" id="GO:0140575">
    <property type="term" value="F:transmembrane monodehydroascorbate reductase activity"/>
    <property type="evidence" value="ECO:0007669"/>
    <property type="project" value="InterPro"/>
</dbReference>
<dbReference type="AlphaFoldDB" id="A0A225M365"/>
<comment type="subcellular location">
    <subcellularLocation>
        <location evidence="2">Membrane</location>
        <topology evidence="2">Multi-pass membrane protein</topology>
    </subcellularLocation>
</comment>
<feature type="transmembrane region" description="Helical" evidence="11">
    <location>
        <begin position="132"/>
        <end position="151"/>
    </location>
</feature>
<keyword evidence="5 11" id="KW-0812">Transmembrane</keyword>
<evidence type="ECO:0000256" key="8">
    <source>
        <dbReference type="ARBA" id="ARBA00022989"/>
    </source>
</evidence>
<dbReference type="CDD" id="cd08760">
    <property type="entry name" value="Cyt_b561_FRRS1_like"/>
    <property type="match status" value="1"/>
</dbReference>
<evidence type="ECO:0000256" key="2">
    <source>
        <dbReference type="ARBA" id="ARBA00004141"/>
    </source>
</evidence>
<dbReference type="OrthoDB" id="8687683at2"/>
<keyword evidence="4" id="KW-0349">Heme</keyword>
<organism evidence="13 14">
    <name type="scientific">Candidimonas nitroreducens</name>
    <dbReference type="NCBI Taxonomy" id="683354"/>
    <lineage>
        <taxon>Bacteria</taxon>
        <taxon>Pseudomonadati</taxon>
        <taxon>Pseudomonadota</taxon>
        <taxon>Betaproteobacteria</taxon>
        <taxon>Burkholderiales</taxon>
        <taxon>Alcaligenaceae</taxon>
        <taxon>Candidimonas</taxon>
    </lineage>
</organism>
<keyword evidence="9" id="KW-0408">Iron</keyword>
<evidence type="ECO:0000259" key="12">
    <source>
        <dbReference type="PROSITE" id="PS50939"/>
    </source>
</evidence>
<keyword evidence="6" id="KW-0479">Metal-binding</keyword>
<keyword evidence="14" id="KW-1185">Reference proteome</keyword>
<accession>A0A225M365</accession>
<feature type="transmembrane region" description="Helical" evidence="11">
    <location>
        <begin position="40"/>
        <end position="59"/>
    </location>
</feature>
<evidence type="ECO:0000256" key="10">
    <source>
        <dbReference type="ARBA" id="ARBA00023136"/>
    </source>
</evidence>
<dbReference type="GO" id="GO:0020037">
    <property type="term" value="F:heme binding"/>
    <property type="evidence" value="ECO:0007669"/>
    <property type="project" value="TreeGrafter"/>
</dbReference>
<protein>
    <submittedName>
        <fullName evidence="13">Cytochrome B</fullName>
    </submittedName>
</protein>
<evidence type="ECO:0000313" key="14">
    <source>
        <dbReference type="Proteomes" id="UP000214603"/>
    </source>
</evidence>
<feature type="domain" description="Cytochrome b561" evidence="12">
    <location>
        <begin position="1"/>
        <end position="182"/>
    </location>
</feature>
<keyword evidence="8 11" id="KW-1133">Transmembrane helix</keyword>
<evidence type="ECO:0000256" key="1">
    <source>
        <dbReference type="ARBA" id="ARBA00001970"/>
    </source>
</evidence>
<dbReference type="EMBL" id="NJIH01000012">
    <property type="protein sequence ID" value="OWT55748.1"/>
    <property type="molecule type" value="Genomic_DNA"/>
</dbReference>
<dbReference type="GO" id="GO:0016020">
    <property type="term" value="C:membrane"/>
    <property type="evidence" value="ECO:0007669"/>
    <property type="project" value="UniProtKB-SubCell"/>
</dbReference>
<dbReference type="GO" id="GO:0046872">
    <property type="term" value="F:metal ion binding"/>
    <property type="evidence" value="ECO:0007669"/>
    <property type="project" value="UniProtKB-KW"/>
</dbReference>
<keyword evidence="3" id="KW-0813">Transport</keyword>
<dbReference type="PROSITE" id="PS50939">
    <property type="entry name" value="CYTOCHROME_B561"/>
    <property type="match status" value="1"/>
</dbReference>
<comment type="caution">
    <text evidence="13">The sequence shown here is derived from an EMBL/GenBank/DDBJ whole genome shotgun (WGS) entry which is preliminary data.</text>
</comment>